<dbReference type="PANTHER" id="PTHR14087:SF7">
    <property type="entry name" value="THYMOCYTE NUCLEAR PROTEIN 1"/>
    <property type="match status" value="1"/>
</dbReference>
<name>A0A2S8FSQ0_9BACT</name>
<gene>
    <name evidence="4" type="ORF">C5Y93_00905</name>
    <name evidence="3" type="ORF">C5Y98_14655</name>
</gene>
<reference evidence="5 6" key="1">
    <citation type="submission" date="2018-02" db="EMBL/GenBank/DDBJ databases">
        <title>Comparative genomes isolates from brazilian mangrove.</title>
        <authorList>
            <person name="Araujo J.E."/>
            <person name="Taketani R.G."/>
            <person name="Silva M.C.P."/>
            <person name="Loureco M.V."/>
            <person name="Andreote F.D."/>
        </authorList>
    </citation>
    <scope>NUCLEOTIDE SEQUENCE [LARGE SCALE GENOMIC DNA]</scope>
    <source>
        <strain evidence="3 6">NAP PRIS-MGV</strain>
        <strain evidence="4 5">Nap-Phe MGV</strain>
    </source>
</reference>
<dbReference type="InterPro" id="IPR047197">
    <property type="entry name" value="THYN1-like_EVE"/>
</dbReference>
<evidence type="ECO:0000313" key="3">
    <source>
        <dbReference type="EMBL" id="PQO35187.1"/>
    </source>
</evidence>
<evidence type="ECO:0000313" key="6">
    <source>
        <dbReference type="Proteomes" id="UP000239388"/>
    </source>
</evidence>
<dbReference type="Proteomes" id="UP000237819">
    <property type="component" value="Unassembled WGS sequence"/>
</dbReference>
<dbReference type="CDD" id="cd21133">
    <property type="entry name" value="EVE"/>
    <property type="match status" value="1"/>
</dbReference>
<accession>A0A2S8FSQ0</accession>
<dbReference type="AlphaFoldDB" id="A0A2S8FSQ0"/>
<dbReference type="FunFam" id="3.10.590.10:FF:000003">
    <property type="entry name" value="Thymocyte nuclear protein 1"/>
    <property type="match status" value="1"/>
</dbReference>
<keyword evidence="1" id="KW-0597">Phosphoprotein</keyword>
<sequence length="173" mass="19901">MSVVAKKAAKSNSAKRYWLMKTEPESYSIDDLANEKKQTTFWSGVRNYQARNFMRDDMQIGDEVLFYHSNANPPAIVGTAQVVKESYPDHTSWDKKDHHYDEKSTPDAPRWFMVDIQLTEIFEEALGRDQLTGVAALADMELMRKGSRLSVQPVKKSEWDAVLKLAKRSKKKK</sequence>
<evidence type="ECO:0000259" key="2">
    <source>
        <dbReference type="Pfam" id="PF01878"/>
    </source>
</evidence>
<dbReference type="Pfam" id="PF01878">
    <property type="entry name" value="EVE"/>
    <property type="match status" value="1"/>
</dbReference>
<evidence type="ECO:0000256" key="1">
    <source>
        <dbReference type="ARBA" id="ARBA00022553"/>
    </source>
</evidence>
<dbReference type="EMBL" id="PUHZ01000002">
    <property type="protein sequence ID" value="PQO47978.1"/>
    <property type="molecule type" value="Genomic_DNA"/>
</dbReference>
<feature type="domain" description="EVE" evidence="2">
    <location>
        <begin position="16"/>
        <end position="165"/>
    </location>
</feature>
<dbReference type="InterPro" id="IPR015947">
    <property type="entry name" value="PUA-like_sf"/>
</dbReference>
<dbReference type="SUPFAM" id="SSF88697">
    <property type="entry name" value="PUA domain-like"/>
    <property type="match status" value="1"/>
</dbReference>
<dbReference type="InterPro" id="IPR052181">
    <property type="entry name" value="5hmC_binding"/>
</dbReference>
<organism evidence="3 6">
    <name type="scientific">Blastopirellula marina</name>
    <dbReference type="NCBI Taxonomy" id="124"/>
    <lineage>
        <taxon>Bacteria</taxon>
        <taxon>Pseudomonadati</taxon>
        <taxon>Planctomycetota</taxon>
        <taxon>Planctomycetia</taxon>
        <taxon>Pirellulales</taxon>
        <taxon>Pirellulaceae</taxon>
        <taxon>Blastopirellula</taxon>
    </lineage>
</organism>
<dbReference type="OrthoDB" id="9791347at2"/>
<dbReference type="PANTHER" id="PTHR14087">
    <property type="entry name" value="THYMOCYTE NUCLEAR PROTEIN 1"/>
    <property type="match status" value="1"/>
</dbReference>
<protein>
    <submittedName>
        <fullName evidence="3">EVE domain-containing protein</fullName>
    </submittedName>
</protein>
<dbReference type="Proteomes" id="UP000239388">
    <property type="component" value="Unassembled WGS sequence"/>
</dbReference>
<proteinExistence type="predicted"/>
<dbReference type="EMBL" id="PUIB01000016">
    <property type="protein sequence ID" value="PQO35187.1"/>
    <property type="molecule type" value="Genomic_DNA"/>
</dbReference>
<evidence type="ECO:0000313" key="5">
    <source>
        <dbReference type="Proteomes" id="UP000237819"/>
    </source>
</evidence>
<comment type="caution">
    <text evidence="3">The sequence shown here is derived from an EMBL/GenBank/DDBJ whole genome shotgun (WGS) entry which is preliminary data.</text>
</comment>
<evidence type="ECO:0000313" key="4">
    <source>
        <dbReference type="EMBL" id="PQO47978.1"/>
    </source>
</evidence>
<dbReference type="InterPro" id="IPR002740">
    <property type="entry name" value="EVE_domain"/>
</dbReference>
<dbReference type="Gene3D" id="3.10.590.10">
    <property type="entry name" value="ph1033 like domains"/>
    <property type="match status" value="1"/>
</dbReference>